<dbReference type="GO" id="GO:0035269">
    <property type="term" value="P:protein O-linked glycosylation via mannose"/>
    <property type="evidence" value="ECO:0007669"/>
    <property type="project" value="TreeGrafter"/>
</dbReference>
<sequence length="165" mass="18377">MKEKITQSIRDKIEISPKNGRGFDECPQTAHGGWCPWVIAVSAFLCYLNSLTCGLVFDDQPAIRENMDLRPTTPLSNLLFNDFWGTPMHRFVFNSTHPRKPLCSVAFGHIARGSGQLNGSKDRWEVNHVSLRDHGMHFLPCIPIQLTGNPLGSELGLYSGVNGNL</sequence>
<gene>
    <name evidence="1" type="ORF">AVEN_82924_1</name>
</gene>
<name>A0A4Y2CWX8_ARAVE</name>
<dbReference type="EMBL" id="BGPR01000254">
    <property type="protein sequence ID" value="GBM08234.1"/>
    <property type="molecule type" value="Genomic_DNA"/>
</dbReference>
<dbReference type="Proteomes" id="UP000499080">
    <property type="component" value="Unassembled WGS sequence"/>
</dbReference>
<keyword evidence="2" id="KW-1185">Reference proteome</keyword>
<dbReference type="OrthoDB" id="66906at2759"/>
<evidence type="ECO:0000313" key="1">
    <source>
        <dbReference type="EMBL" id="GBM08234.1"/>
    </source>
</evidence>
<dbReference type="PANTHER" id="PTHR44395">
    <property type="match status" value="1"/>
</dbReference>
<dbReference type="AlphaFoldDB" id="A0A4Y2CWX8"/>
<proteinExistence type="predicted"/>
<comment type="caution">
    <text evidence="1">The sequence shown here is derived from an EMBL/GenBank/DDBJ whole genome shotgun (WGS) entry which is preliminary data.</text>
</comment>
<organism evidence="1 2">
    <name type="scientific">Araneus ventricosus</name>
    <name type="common">Orbweaver spider</name>
    <name type="synonym">Epeira ventricosa</name>
    <dbReference type="NCBI Taxonomy" id="182803"/>
    <lineage>
        <taxon>Eukaryota</taxon>
        <taxon>Metazoa</taxon>
        <taxon>Ecdysozoa</taxon>
        <taxon>Arthropoda</taxon>
        <taxon>Chelicerata</taxon>
        <taxon>Arachnida</taxon>
        <taxon>Araneae</taxon>
        <taxon>Araneomorphae</taxon>
        <taxon>Entelegynae</taxon>
        <taxon>Araneoidea</taxon>
        <taxon>Araneidae</taxon>
        <taxon>Araneus</taxon>
    </lineage>
</organism>
<evidence type="ECO:0000313" key="2">
    <source>
        <dbReference type="Proteomes" id="UP000499080"/>
    </source>
</evidence>
<dbReference type="PANTHER" id="PTHR44395:SF1">
    <property type="entry name" value="PROTEIN O-MANNOSYL-TRANSFERASE TMTC3"/>
    <property type="match status" value="1"/>
</dbReference>
<dbReference type="GO" id="GO:0005783">
    <property type="term" value="C:endoplasmic reticulum"/>
    <property type="evidence" value="ECO:0007669"/>
    <property type="project" value="TreeGrafter"/>
</dbReference>
<reference evidence="1 2" key="1">
    <citation type="journal article" date="2019" name="Sci. Rep.">
        <title>Orb-weaving spider Araneus ventricosus genome elucidates the spidroin gene catalogue.</title>
        <authorList>
            <person name="Kono N."/>
            <person name="Nakamura H."/>
            <person name="Ohtoshi R."/>
            <person name="Moran D.A.P."/>
            <person name="Shinohara A."/>
            <person name="Yoshida Y."/>
            <person name="Fujiwara M."/>
            <person name="Mori M."/>
            <person name="Tomita M."/>
            <person name="Arakawa K."/>
        </authorList>
    </citation>
    <scope>NUCLEOTIDE SEQUENCE [LARGE SCALE GENOMIC DNA]</scope>
</reference>
<dbReference type="GO" id="GO:0000030">
    <property type="term" value="F:mannosyltransferase activity"/>
    <property type="evidence" value="ECO:0007669"/>
    <property type="project" value="TreeGrafter"/>
</dbReference>
<protein>
    <submittedName>
        <fullName evidence="1">Uncharacterized protein</fullName>
    </submittedName>
</protein>
<accession>A0A4Y2CWX8</accession>